<dbReference type="CDD" id="cd02440">
    <property type="entry name" value="AdoMet_MTases"/>
    <property type="match status" value="1"/>
</dbReference>
<evidence type="ECO:0000256" key="5">
    <source>
        <dbReference type="ARBA" id="ARBA00048763"/>
    </source>
</evidence>
<comment type="catalytic activity">
    <reaction evidence="3">
        <text>a 5'-end (N(2),N(7)-dimethyl 5'-triphosphoguanosine)-ribonucleoside in snoRNA + S-adenosyl-L-methionine = a 5'-end (N(2),N(2),N(7)-trimethyl 5'-triphosphoguanosine)-ribonucleoside in snoRNA + S-adenosyl-L-homocysteine + H(+)</text>
        <dbReference type="Rhea" id="RHEA:78507"/>
        <dbReference type="Rhea" id="RHEA-COMP:19088"/>
        <dbReference type="Rhea" id="RHEA-COMP:19090"/>
        <dbReference type="ChEBI" id="CHEBI:15378"/>
        <dbReference type="ChEBI" id="CHEBI:57856"/>
        <dbReference type="ChEBI" id="CHEBI:59789"/>
        <dbReference type="ChEBI" id="CHEBI:167623"/>
        <dbReference type="ChEBI" id="CHEBI:172880"/>
    </reaction>
    <physiologicalReaction direction="left-to-right" evidence="3">
        <dbReference type="Rhea" id="RHEA:78508"/>
    </physiologicalReaction>
</comment>
<protein>
    <recommendedName>
        <fullName evidence="1">Trimethylguanosine synthase</fullName>
    </recommendedName>
    <alternativeName>
        <fullName evidence="7">Cap-specific guanine-N(2) methyltransferase</fullName>
    </alternativeName>
</protein>
<comment type="catalytic activity">
    <reaction evidence="6">
        <text>a 5'-end (N(7)-methyl 5'-triphosphoguanosine)-ribonucleoside in snRNA + S-adenosyl-L-methionine = a 5'-end (N(2),N(7)-dimethyl 5'-triphosphoguanosine)-ribonucleoside in snRNA + S-adenosyl-L-homocysteine + H(+)</text>
        <dbReference type="Rhea" id="RHEA:78471"/>
        <dbReference type="Rhea" id="RHEA-COMP:19085"/>
        <dbReference type="Rhea" id="RHEA-COMP:19087"/>
        <dbReference type="ChEBI" id="CHEBI:15378"/>
        <dbReference type="ChEBI" id="CHEBI:57856"/>
        <dbReference type="ChEBI" id="CHEBI:59789"/>
        <dbReference type="ChEBI" id="CHEBI:156461"/>
        <dbReference type="ChEBI" id="CHEBI:172880"/>
    </reaction>
    <physiologicalReaction direction="left-to-right" evidence="6">
        <dbReference type="Rhea" id="RHEA:78472"/>
    </physiologicalReaction>
</comment>
<dbReference type="InterPro" id="IPR019012">
    <property type="entry name" value="RNA_cap_Gua-N2-MeTrfase"/>
</dbReference>
<evidence type="ECO:0000256" key="3">
    <source>
        <dbReference type="ARBA" id="ARBA00047418"/>
    </source>
</evidence>
<evidence type="ECO:0000256" key="7">
    <source>
        <dbReference type="ARBA" id="ARBA00049790"/>
    </source>
</evidence>
<name>A0AAN8ZI19_9MAGN</name>
<dbReference type="FunFam" id="3.40.50.150:FF:000305">
    <property type="entry name" value="S-adenosyl-L-methionine-dependent methyltransferase superfamily protein"/>
    <property type="match status" value="1"/>
</dbReference>
<evidence type="ECO:0000256" key="6">
    <source>
        <dbReference type="ARBA" id="ARBA00049075"/>
    </source>
</evidence>
<gene>
    <name evidence="9" type="ORF">RJ641_032194</name>
</gene>
<dbReference type="PANTHER" id="PTHR14741">
    <property type="entry name" value="S-ADENOSYLMETHIONINE-DEPENDENT METHYLTRANSFERASE RELATED"/>
    <property type="match status" value="1"/>
</dbReference>
<dbReference type="PROSITE" id="PS01159">
    <property type="entry name" value="WW_DOMAIN_1"/>
    <property type="match status" value="1"/>
</dbReference>
<dbReference type="Gene3D" id="3.40.50.150">
    <property type="entry name" value="Vaccinia Virus protein VP39"/>
    <property type="match status" value="1"/>
</dbReference>
<evidence type="ECO:0000256" key="1">
    <source>
        <dbReference type="ARBA" id="ARBA00018517"/>
    </source>
</evidence>
<dbReference type="PROSITE" id="PS50020">
    <property type="entry name" value="WW_DOMAIN_2"/>
    <property type="match status" value="1"/>
</dbReference>
<keyword evidence="9" id="KW-0489">Methyltransferase</keyword>
<dbReference type="EMBL" id="JBAMMX010000006">
    <property type="protein sequence ID" value="KAK6938686.1"/>
    <property type="molecule type" value="Genomic_DNA"/>
</dbReference>
<dbReference type="Gene3D" id="2.20.70.10">
    <property type="match status" value="1"/>
</dbReference>
<dbReference type="Proteomes" id="UP001370490">
    <property type="component" value="Unassembled WGS sequence"/>
</dbReference>
<feature type="domain" description="WW" evidence="8">
    <location>
        <begin position="338"/>
        <end position="366"/>
    </location>
</feature>
<dbReference type="PANTHER" id="PTHR14741:SF32">
    <property type="entry name" value="TRIMETHYLGUANOSINE SYNTHASE"/>
    <property type="match status" value="1"/>
</dbReference>
<dbReference type="GO" id="GO:0005634">
    <property type="term" value="C:nucleus"/>
    <property type="evidence" value="ECO:0007669"/>
    <property type="project" value="TreeGrafter"/>
</dbReference>
<accession>A0AAN8ZI19</accession>
<proteinExistence type="inferred from homology"/>
<evidence type="ECO:0000256" key="4">
    <source>
        <dbReference type="ARBA" id="ARBA00048740"/>
    </source>
</evidence>
<evidence type="ECO:0000256" key="2">
    <source>
        <dbReference type="ARBA" id="ARBA00025783"/>
    </source>
</evidence>
<dbReference type="Pfam" id="PF09445">
    <property type="entry name" value="Methyltransf_15"/>
    <property type="match status" value="1"/>
</dbReference>
<comment type="catalytic activity">
    <reaction evidence="4">
        <text>a 5'-end (N(7)-methyl 5'-triphosphoguanosine)-ribonucleoside in snoRNA + S-adenosyl-L-methionine = a 5'-end (N(2),N(7)-dimethyl 5'-triphosphoguanosine)-ribonucleoside in snoRNA + S-adenosyl-L-homocysteine + H(+)</text>
        <dbReference type="Rhea" id="RHEA:78475"/>
        <dbReference type="Rhea" id="RHEA-COMP:19086"/>
        <dbReference type="Rhea" id="RHEA-COMP:19088"/>
        <dbReference type="ChEBI" id="CHEBI:15378"/>
        <dbReference type="ChEBI" id="CHEBI:57856"/>
        <dbReference type="ChEBI" id="CHEBI:59789"/>
        <dbReference type="ChEBI" id="CHEBI:156461"/>
        <dbReference type="ChEBI" id="CHEBI:172880"/>
    </reaction>
    <physiologicalReaction direction="left-to-right" evidence="4">
        <dbReference type="Rhea" id="RHEA:78476"/>
    </physiologicalReaction>
</comment>
<evidence type="ECO:0000259" key="8">
    <source>
        <dbReference type="PROSITE" id="PS50020"/>
    </source>
</evidence>
<dbReference type="InterPro" id="IPR001202">
    <property type="entry name" value="WW_dom"/>
</dbReference>
<evidence type="ECO:0000313" key="9">
    <source>
        <dbReference type="EMBL" id="KAK6938686.1"/>
    </source>
</evidence>
<keyword evidence="9" id="KW-0808">Transferase</keyword>
<dbReference type="InterPro" id="IPR029063">
    <property type="entry name" value="SAM-dependent_MTases_sf"/>
</dbReference>
<comment type="caution">
    <text evidence="9">The sequence shown here is derived from an EMBL/GenBank/DDBJ whole genome shotgun (WGS) entry which is preliminary data.</text>
</comment>
<keyword evidence="10" id="KW-1185">Reference proteome</keyword>
<sequence>MGTIEVPVEGPAIKALGPLFQLTEVFLWDDGFGSVEVREESAFTSNDKQSLKWPNNKDVVSDVNSQTNGLDNCLSMEDPELTDQLTALGLPLSFNSNKEFLNLCNVGGIVLCSLYLSDEDNIEASSHACCVNVVVIPTKKGINLAIPGWFDSINYKIRGKKKGRKKGMDMKHAYAAEEFEDQLLENARCYNIAVEESKLPCSSSQEDFMCPNTKLDSRVAEEQFPNVISNTNSIGNSILSADAEEKSAAGPKGLEAPCSRRICIKDADLDLGSCDHLEESQQSYDNLGGKPSNFMIVEQTYATEYLTCSNSSEALQSLKVLDNNQNQNLQGCVENGEWNVFWDPFYMRNFFYNTKTQESTWLPPPGMESLAIDEVNNKSDSITEVTDIMLSPLVESIVASETISLQDKSEDAIADENLSGQPPDELSARFELIEVCGTMLSTSSNNLEYFDELPRRDRNCKDNLSLCPSTKTHDHVDSLTNPPSAGVLDRSGKGNNDLHIYNMDCASEELEWQHGLDAPKREKKVRRRRSRRPLSIDEVSKIVAFLSLYCISEIDILLMALFTISEIQPQWVVEDCSASIVKYWCQRYLLFTRFDDGIMMDEEGWYSVTPEPIARHHALRCGSGNVIDCFSGVGGNAIQFALQGKHVLAIDIDPQKIDYSQHNAAIYGVNQKIEFILGDFFKLARKLKADTVFLSPPWGGPDYLKVEMYDIMTMLQPHDGNVLFNAAKEIASRIIMFLPRNVDINQLAELSLSAYPLWSLEIVKKTDKLEAFLILMALGCEILLNILRPAYQSCVLEVLEIVPLNCETPISLLRYGLVITDPVIQDQVEKNFLNGKLKAVTAYFVLNTE</sequence>
<dbReference type="SUPFAM" id="SSF53335">
    <property type="entry name" value="S-adenosyl-L-methionine-dependent methyltransferases"/>
    <property type="match status" value="1"/>
</dbReference>
<comment type="catalytic activity">
    <reaction evidence="5">
        <text>a 5'-end (N(2),N(7)-dimethyl 5'-triphosphoguanosine)-ribonucleoside in snRNA + S-adenosyl-L-methionine = a 5'-end (N(2),N(2),N(7)-trimethyl 5'-triphosphoguanosine)-ribonucleoside in snRNA + S-adenosyl-L-homocysteine + H(+)</text>
        <dbReference type="Rhea" id="RHEA:78479"/>
        <dbReference type="Rhea" id="RHEA-COMP:19087"/>
        <dbReference type="Rhea" id="RHEA-COMP:19089"/>
        <dbReference type="ChEBI" id="CHEBI:15378"/>
        <dbReference type="ChEBI" id="CHEBI:57856"/>
        <dbReference type="ChEBI" id="CHEBI:59789"/>
        <dbReference type="ChEBI" id="CHEBI:167623"/>
        <dbReference type="ChEBI" id="CHEBI:172880"/>
    </reaction>
    <physiologicalReaction direction="left-to-right" evidence="5">
        <dbReference type="Rhea" id="RHEA:78480"/>
    </physiologicalReaction>
</comment>
<dbReference type="GO" id="GO:0071164">
    <property type="term" value="F:RNA cap trimethylguanosine synthase activity"/>
    <property type="evidence" value="ECO:0007669"/>
    <property type="project" value="TreeGrafter"/>
</dbReference>
<organism evidence="9 10">
    <name type="scientific">Dillenia turbinata</name>
    <dbReference type="NCBI Taxonomy" id="194707"/>
    <lineage>
        <taxon>Eukaryota</taxon>
        <taxon>Viridiplantae</taxon>
        <taxon>Streptophyta</taxon>
        <taxon>Embryophyta</taxon>
        <taxon>Tracheophyta</taxon>
        <taxon>Spermatophyta</taxon>
        <taxon>Magnoliopsida</taxon>
        <taxon>eudicotyledons</taxon>
        <taxon>Gunneridae</taxon>
        <taxon>Pentapetalae</taxon>
        <taxon>Dilleniales</taxon>
        <taxon>Dilleniaceae</taxon>
        <taxon>Dillenia</taxon>
    </lineage>
</organism>
<dbReference type="AlphaFoldDB" id="A0AAN8ZI19"/>
<evidence type="ECO:0000313" key="10">
    <source>
        <dbReference type="Proteomes" id="UP001370490"/>
    </source>
</evidence>
<dbReference type="CDD" id="cd00201">
    <property type="entry name" value="WW"/>
    <property type="match status" value="1"/>
</dbReference>
<reference evidence="9 10" key="1">
    <citation type="submission" date="2023-12" db="EMBL/GenBank/DDBJ databases">
        <title>A high-quality genome assembly for Dillenia turbinata (Dilleniales).</title>
        <authorList>
            <person name="Chanderbali A."/>
        </authorList>
    </citation>
    <scope>NUCLEOTIDE SEQUENCE [LARGE SCALE GENOMIC DNA]</scope>
    <source>
        <strain evidence="9">LSX21</strain>
        <tissue evidence="9">Leaf</tissue>
    </source>
</reference>
<comment type="similarity">
    <text evidence="2">Belongs to the methyltransferase superfamily. Trimethylguanosine synthase family.</text>
</comment>